<proteinExistence type="predicted"/>
<evidence type="ECO:0000313" key="1">
    <source>
        <dbReference type="EMBL" id="KAK9753727.1"/>
    </source>
</evidence>
<reference evidence="1 2" key="1">
    <citation type="journal article" date="2024" name="BMC Genomics">
        <title>De novo assembly and annotation of Popillia japonica's genome with initial clues to its potential as an invasive pest.</title>
        <authorList>
            <person name="Cucini C."/>
            <person name="Boschi S."/>
            <person name="Funari R."/>
            <person name="Cardaioli E."/>
            <person name="Iannotti N."/>
            <person name="Marturano G."/>
            <person name="Paoli F."/>
            <person name="Bruttini M."/>
            <person name="Carapelli A."/>
            <person name="Frati F."/>
            <person name="Nardi F."/>
        </authorList>
    </citation>
    <scope>NUCLEOTIDE SEQUENCE [LARGE SCALE GENOMIC DNA]</scope>
    <source>
        <strain evidence="1">DMR45628</strain>
    </source>
</reference>
<sequence>MEVQGESFQEYVGVDDKVMVSDTPTDAEILDSITNVTENLDLSSSEEENMDVTQQADIQRALSVLHSALERNENVPDTVFTNLQKVEAYFDQQIYSTVLKNFGLF</sequence>
<dbReference type="AlphaFoldDB" id="A0AAW1N812"/>
<evidence type="ECO:0000313" key="2">
    <source>
        <dbReference type="Proteomes" id="UP001458880"/>
    </source>
</evidence>
<protein>
    <submittedName>
        <fullName evidence="1">Uncharacterized protein</fullName>
    </submittedName>
</protein>
<dbReference type="Proteomes" id="UP001458880">
    <property type="component" value="Unassembled WGS sequence"/>
</dbReference>
<name>A0AAW1N812_POPJA</name>
<comment type="caution">
    <text evidence="1">The sequence shown here is derived from an EMBL/GenBank/DDBJ whole genome shotgun (WGS) entry which is preliminary data.</text>
</comment>
<dbReference type="EMBL" id="JASPKY010000011">
    <property type="protein sequence ID" value="KAK9753727.1"/>
    <property type="molecule type" value="Genomic_DNA"/>
</dbReference>
<organism evidence="1 2">
    <name type="scientific">Popillia japonica</name>
    <name type="common">Japanese beetle</name>
    <dbReference type="NCBI Taxonomy" id="7064"/>
    <lineage>
        <taxon>Eukaryota</taxon>
        <taxon>Metazoa</taxon>
        <taxon>Ecdysozoa</taxon>
        <taxon>Arthropoda</taxon>
        <taxon>Hexapoda</taxon>
        <taxon>Insecta</taxon>
        <taxon>Pterygota</taxon>
        <taxon>Neoptera</taxon>
        <taxon>Endopterygota</taxon>
        <taxon>Coleoptera</taxon>
        <taxon>Polyphaga</taxon>
        <taxon>Scarabaeiformia</taxon>
        <taxon>Scarabaeidae</taxon>
        <taxon>Rutelinae</taxon>
        <taxon>Popillia</taxon>
    </lineage>
</organism>
<gene>
    <name evidence="1" type="ORF">QE152_g1883</name>
</gene>
<keyword evidence="2" id="KW-1185">Reference proteome</keyword>
<accession>A0AAW1N812</accession>